<dbReference type="EMBL" id="ADBL01002379">
    <property type="status" value="NOT_ANNOTATED_CDS"/>
    <property type="molecule type" value="Genomic_DNA"/>
</dbReference>
<reference evidence="3" key="5">
    <citation type="submission" date="2015-06" db="UniProtKB">
        <authorList>
            <consortium name="EnsemblFungi"/>
        </authorList>
    </citation>
    <scope>IDENTIFICATION</scope>
    <source>
        <strain evidence="3">ATCC 64411</strain>
    </source>
</reference>
<feature type="region of interest" description="Disordered" evidence="1">
    <location>
        <begin position="134"/>
        <end position="177"/>
    </location>
</feature>
<reference evidence="2" key="1">
    <citation type="submission" date="2010-05" db="EMBL/GenBank/DDBJ databases">
        <title>The Genome Sequence of Magnaporthe poae strain ATCC 64411.</title>
        <authorList>
            <consortium name="The Broad Institute Genome Sequencing Platform"/>
            <consortium name="Broad Institute Genome Sequencing Center for Infectious Disease"/>
            <person name="Ma L.-J."/>
            <person name="Dead R."/>
            <person name="Young S."/>
            <person name="Zeng Q."/>
            <person name="Koehrsen M."/>
            <person name="Alvarado L."/>
            <person name="Berlin A."/>
            <person name="Chapman S.B."/>
            <person name="Chen Z."/>
            <person name="Freedman E."/>
            <person name="Gellesch M."/>
            <person name="Goldberg J."/>
            <person name="Griggs A."/>
            <person name="Gujja S."/>
            <person name="Heilman E.R."/>
            <person name="Heiman D."/>
            <person name="Hepburn T."/>
            <person name="Howarth C."/>
            <person name="Jen D."/>
            <person name="Larson L."/>
            <person name="Mehta T."/>
            <person name="Neiman D."/>
            <person name="Pearson M."/>
            <person name="Roberts A."/>
            <person name="Saif S."/>
            <person name="Shea T."/>
            <person name="Shenoy N."/>
            <person name="Sisk P."/>
            <person name="Stolte C."/>
            <person name="Sykes S."/>
            <person name="Walk T."/>
            <person name="White J."/>
            <person name="Yandava C."/>
            <person name="Haas B."/>
            <person name="Nusbaum C."/>
            <person name="Birren B."/>
        </authorList>
    </citation>
    <scope>NUCLEOTIDE SEQUENCE</scope>
    <source>
        <strain evidence="2">ATCC 64411</strain>
    </source>
</reference>
<evidence type="ECO:0000313" key="2">
    <source>
        <dbReference type="EMBL" id="KLU90784.1"/>
    </source>
</evidence>
<gene>
    <name evidence="2" type="ORF">MAPG_10635</name>
</gene>
<keyword evidence="4" id="KW-1185">Reference proteome</keyword>
<reference evidence="4" key="2">
    <citation type="submission" date="2010-05" db="EMBL/GenBank/DDBJ databases">
        <title>The genome sequence of Magnaporthe poae strain ATCC 64411.</title>
        <authorList>
            <person name="Ma L.-J."/>
            <person name="Dead R."/>
            <person name="Young S."/>
            <person name="Zeng Q."/>
            <person name="Koehrsen M."/>
            <person name="Alvarado L."/>
            <person name="Berlin A."/>
            <person name="Chapman S.B."/>
            <person name="Chen Z."/>
            <person name="Freedman E."/>
            <person name="Gellesch M."/>
            <person name="Goldberg J."/>
            <person name="Griggs A."/>
            <person name="Gujja S."/>
            <person name="Heilman E.R."/>
            <person name="Heiman D."/>
            <person name="Hepburn T."/>
            <person name="Howarth C."/>
            <person name="Jen D."/>
            <person name="Larson L."/>
            <person name="Mehta T."/>
            <person name="Neiman D."/>
            <person name="Pearson M."/>
            <person name="Roberts A."/>
            <person name="Saif S."/>
            <person name="Shea T."/>
            <person name="Shenoy N."/>
            <person name="Sisk P."/>
            <person name="Stolte C."/>
            <person name="Sykes S."/>
            <person name="Walk T."/>
            <person name="White J."/>
            <person name="Yandava C."/>
            <person name="Haas B."/>
            <person name="Nusbaum C."/>
            <person name="Birren B."/>
        </authorList>
    </citation>
    <scope>NUCLEOTIDE SEQUENCE [LARGE SCALE GENOMIC DNA]</scope>
    <source>
        <strain evidence="4">ATCC 64411 / 73-15</strain>
    </source>
</reference>
<organism evidence="3 4">
    <name type="scientific">Magnaporthiopsis poae (strain ATCC 64411 / 73-15)</name>
    <name type="common">Kentucky bluegrass fungus</name>
    <name type="synonym">Magnaporthe poae</name>
    <dbReference type="NCBI Taxonomy" id="644358"/>
    <lineage>
        <taxon>Eukaryota</taxon>
        <taxon>Fungi</taxon>
        <taxon>Dikarya</taxon>
        <taxon>Ascomycota</taxon>
        <taxon>Pezizomycotina</taxon>
        <taxon>Sordariomycetes</taxon>
        <taxon>Sordariomycetidae</taxon>
        <taxon>Magnaporthales</taxon>
        <taxon>Magnaporthaceae</taxon>
        <taxon>Magnaporthiopsis</taxon>
    </lineage>
</organism>
<dbReference type="Proteomes" id="UP000011715">
    <property type="component" value="Unassembled WGS sequence"/>
</dbReference>
<feature type="compositionally biased region" description="Acidic residues" evidence="1">
    <location>
        <begin position="141"/>
        <end position="154"/>
    </location>
</feature>
<dbReference type="AlphaFoldDB" id="A0A0C4ED42"/>
<dbReference type="VEuPathDB" id="FungiDB:MAPG_10635"/>
<dbReference type="EnsemblFungi" id="MAPG_10635T0">
    <property type="protein sequence ID" value="MAPG_10635T0"/>
    <property type="gene ID" value="MAPG_10635"/>
</dbReference>
<name>A0A0C4ED42_MAGP6</name>
<evidence type="ECO:0000313" key="3">
    <source>
        <dbReference type="EnsemblFungi" id="MAPG_10635T0"/>
    </source>
</evidence>
<proteinExistence type="predicted"/>
<evidence type="ECO:0000256" key="1">
    <source>
        <dbReference type="SAM" id="MobiDB-lite"/>
    </source>
</evidence>
<dbReference type="EMBL" id="GL876975">
    <property type="protein sequence ID" value="KLU90784.1"/>
    <property type="molecule type" value="Genomic_DNA"/>
</dbReference>
<reference evidence="3" key="4">
    <citation type="journal article" date="2015" name="G3 (Bethesda)">
        <title>Genome sequences of three phytopathogenic species of the Magnaporthaceae family of fungi.</title>
        <authorList>
            <person name="Okagaki L.H."/>
            <person name="Nunes C.C."/>
            <person name="Sailsbery J."/>
            <person name="Clay B."/>
            <person name="Brown D."/>
            <person name="John T."/>
            <person name="Oh Y."/>
            <person name="Young N."/>
            <person name="Fitzgerald M."/>
            <person name="Haas B.J."/>
            <person name="Zeng Q."/>
            <person name="Young S."/>
            <person name="Adiconis X."/>
            <person name="Fan L."/>
            <person name="Levin J.Z."/>
            <person name="Mitchell T.K."/>
            <person name="Okubara P.A."/>
            <person name="Farman M.L."/>
            <person name="Kohn L.M."/>
            <person name="Birren B."/>
            <person name="Ma L.-J."/>
            <person name="Dean R.A."/>
        </authorList>
    </citation>
    <scope>NUCLEOTIDE SEQUENCE</scope>
    <source>
        <strain evidence="3">ATCC 64411 / 73-15</strain>
    </source>
</reference>
<sequence length="238" mass="25494">MSPLIKTPYPSQHSRLKPVVEVLTPRGVVGCQPLGLNVSISSSLRDGDAGQGTGATPRPTMTRTRLMGRRYAEAASQALCCDLYQATQSSAHLTCVTLLHLTRLALPLTASVARPPGILGLTKQAPAASTLERWASQNDDAPADAQDEDEEGDGAGETIGRHRFQHPSKSWPTSIPAPSRVGHDVGWALRFGPTPRPTPNRIVSQLITSPYGFRPASISQFRIGAPANVMANFKSDRI</sequence>
<evidence type="ECO:0000313" key="4">
    <source>
        <dbReference type="Proteomes" id="UP000011715"/>
    </source>
</evidence>
<reference evidence="2" key="3">
    <citation type="submission" date="2011-03" db="EMBL/GenBank/DDBJ databases">
        <title>Annotation of Magnaporthe poae ATCC 64411.</title>
        <authorList>
            <person name="Ma L.-J."/>
            <person name="Dead R."/>
            <person name="Young S.K."/>
            <person name="Zeng Q."/>
            <person name="Gargeya S."/>
            <person name="Fitzgerald M."/>
            <person name="Haas B."/>
            <person name="Abouelleil A."/>
            <person name="Alvarado L."/>
            <person name="Arachchi H.M."/>
            <person name="Berlin A."/>
            <person name="Brown A."/>
            <person name="Chapman S.B."/>
            <person name="Chen Z."/>
            <person name="Dunbar C."/>
            <person name="Freedman E."/>
            <person name="Gearin G."/>
            <person name="Gellesch M."/>
            <person name="Goldberg J."/>
            <person name="Griggs A."/>
            <person name="Gujja S."/>
            <person name="Heiman D."/>
            <person name="Howarth C."/>
            <person name="Larson L."/>
            <person name="Lui A."/>
            <person name="MacDonald P.J.P."/>
            <person name="Mehta T."/>
            <person name="Montmayeur A."/>
            <person name="Murphy C."/>
            <person name="Neiman D."/>
            <person name="Pearson M."/>
            <person name="Priest M."/>
            <person name="Roberts A."/>
            <person name="Saif S."/>
            <person name="Shea T."/>
            <person name="Shenoy N."/>
            <person name="Sisk P."/>
            <person name="Stolte C."/>
            <person name="Sykes S."/>
            <person name="Yandava C."/>
            <person name="Wortman J."/>
            <person name="Nusbaum C."/>
            <person name="Birren B."/>
        </authorList>
    </citation>
    <scope>NUCLEOTIDE SEQUENCE</scope>
    <source>
        <strain evidence="2">ATCC 64411</strain>
    </source>
</reference>
<accession>A0A0C4ED42</accession>
<protein>
    <submittedName>
        <fullName evidence="2 3">Uncharacterized protein</fullName>
    </submittedName>
</protein>